<feature type="region of interest" description="Disordered" evidence="1">
    <location>
        <begin position="295"/>
        <end position="318"/>
    </location>
</feature>
<name>A0A165QTF6_EXIGL</name>
<organism evidence="2 3">
    <name type="scientific">Exidia glandulosa HHB12029</name>
    <dbReference type="NCBI Taxonomy" id="1314781"/>
    <lineage>
        <taxon>Eukaryota</taxon>
        <taxon>Fungi</taxon>
        <taxon>Dikarya</taxon>
        <taxon>Basidiomycota</taxon>
        <taxon>Agaricomycotina</taxon>
        <taxon>Agaricomycetes</taxon>
        <taxon>Auriculariales</taxon>
        <taxon>Exidiaceae</taxon>
        <taxon>Exidia</taxon>
    </lineage>
</organism>
<feature type="compositionally biased region" description="Low complexity" evidence="1">
    <location>
        <begin position="31"/>
        <end position="41"/>
    </location>
</feature>
<dbReference type="EMBL" id="KV425882">
    <property type="protein sequence ID" value="KZW04049.1"/>
    <property type="molecule type" value="Genomic_DNA"/>
</dbReference>
<reference evidence="2 3" key="1">
    <citation type="journal article" date="2016" name="Mol. Biol. Evol.">
        <title>Comparative Genomics of Early-Diverging Mushroom-Forming Fungi Provides Insights into the Origins of Lignocellulose Decay Capabilities.</title>
        <authorList>
            <person name="Nagy L.G."/>
            <person name="Riley R."/>
            <person name="Tritt A."/>
            <person name="Adam C."/>
            <person name="Daum C."/>
            <person name="Floudas D."/>
            <person name="Sun H."/>
            <person name="Yadav J.S."/>
            <person name="Pangilinan J."/>
            <person name="Larsson K.H."/>
            <person name="Matsuura K."/>
            <person name="Barry K."/>
            <person name="Labutti K."/>
            <person name="Kuo R."/>
            <person name="Ohm R.A."/>
            <person name="Bhattacharya S.S."/>
            <person name="Shirouzu T."/>
            <person name="Yoshinaga Y."/>
            <person name="Martin F.M."/>
            <person name="Grigoriev I.V."/>
            <person name="Hibbett D.S."/>
        </authorList>
    </citation>
    <scope>NUCLEOTIDE SEQUENCE [LARGE SCALE GENOMIC DNA]</scope>
    <source>
        <strain evidence="2 3">HHB12029</strain>
    </source>
</reference>
<dbReference type="InParanoid" id="A0A165QTF6"/>
<protein>
    <submittedName>
        <fullName evidence="2">Uncharacterized protein</fullName>
    </submittedName>
</protein>
<keyword evidence="3" id="KW-1185">Reference proteome</keyword>
<evidence type="ECO:0000313" key="2">
    <source>
        <dbReference type="EMBL" id="KZW04049.1"/>
    </source>
</evidence>
<dbReference type="AlphaFoldDB" id="A0A165QTF6"/>
<dbReference type="STRING" id="1314781.A0A165QTF6"/>
<gene>
    <name evidence="2" type="ORF">EXIGLDRAFT_13026</name>
</gene>
<proteinExistence type="predicted"/>
<evidence type="ECO:0000256" key="1">
    <source>
        <dbReference type="SAM" id="MobiDB-lite"/>
    </source>
</evidence>
<evidence type="ECO:0000313" key="3">
    <source>
        <dbReference type="Proteomes" id="UP000077266"/>
    </source>
</evidence>
<feature type="compositionally biased region" description="Basic and acidic residues" evidence="1">
    <location>
        <begin position="42"/>
        <end position="56"/>
    </location>
</feature>
<feature type="region of interest" description="Disordered" evidence="1">
    <location>
        <begin position="230"/>
        <end position="255"/>
    </location>
</feature>
<feature type="region of interest" description="Disordered" evidence="1">
    <location>
        <begin position="1"/>
        <end position="95"/>
    </location>
</feature>
<dbReference type="Proteomes" id="UP000077266">
    <property type="component" value="Unassembled WGS sequence"/>
</dbReference>
<feature type="region of interest" description="Disordered" evidence="1">
    <location>
        <begin position="195"/>
        <end position="215"/>
    </location>
</feature>
<dbReference type="OrthoDB" id="2413468at2759"/>
<accession>A0A165QTF6</accession>
<feature type="compositionally biased region" description="Low complexity" evidence="1">
    <location>
        <begin position="1"/>
        <end position="13"/>
    </location>
</feature>
<sequence length="400" mass="42946">MSRSSSGHQSRSGTVASKHRSMDLRARETPSPLSSSRSHSGSSRDELPEIPQHERFSALPRTPSSLSMTSGIDHISTYDSTKTPTGKRRRTPGLFPPTMLFQDILKRKSALERGAAYTRRLAELMEDSSGLEDWVQHMKQRHKPPPNRNSVRISIRPVRPPGVHPMQPRHVSNGSIASEATFPIRADAYLAQDLTPHDDTDLSPPTGPPALPYPGLASAVSARSALAAKPGFSPSSSLRSIATSSSTGGKSSGGFFATISRKASMNKKPGPPLPLAPQPSLTNRLISRRTTQALPQPRPVKVGPATIVGGPRDPPGPRMMRSRTVGADAFAAVRQAAGNTTSSPVEPKAINDAFTRGLKGMADVLPNVDRDILAVYLQRANGKEIEAIHTYLNENPPQSA</sequence>
<feature type="compositionally biased region" description="Low complexity" evidence="1">
    <location>
        <begin position="230"/>
        <end position="249"/>
    </location>
</feature>